<evidence type="ECO:0000313" key="1">
    <source>
        <dbReference type="EMBL" id="GAA1607190.1"/>
    </source>
</evidence>
<gene>
    <name evidence="1" type="ORF">GCM10009789_71910</name>
</gene>
<dbReference type="Gene3D" id="2.60.120.620">
    <property type="entry name" value="q2cbj1_9rhob like domain"/>
    <property type="match status" value="1"/>
</dbReference>
<dbReference type="Pfam" id="PF05721">
    <property type="entry name" value="PhyH"/>
    <property type="match status" value="1"/>
</dbReference>
<name>A0ABN2EGU6_9ACTN</name>
<reference evidence="1 2" key="1">
    <citation type="journal article" date="2019" name="Int. J. Syst. Evol. Microbiol.">
        <title>The Global Catalogue of Microorganisms (GCM) 10K type strain sequencing project: providing services to taxonomists for standard genome sequencing and annotation.</title>
        <authorList>
            <consortium name="The Broad Institute Genomics Platform"/>
            <consortium name="The Broad Institute Genome Sequencing Center for Infectious Disease"/>
            <person name="Wu L."/>
            <person name="Ma J."/>
        </authorList>
    </citation>
    <scope>NUCLEOTIDE SEQUENCE [LARGE SCALE GENOMIC DNA]</scope>
    <source>
        <strain evidence="1 2">JCM 14969</strain>
    </source>
</reference>
<dbReference type="InterPro" id="IPR051961">
    <property type="entry name" value="Fungal_Metabolite_Diox"/>
</dbReference>
<protein>
    <submittedName>
        <fullName evidence="1">Phytanoyl-CoA dioxygenase family protein</fullName>
    </submittedName>
</protein>
<keyword evidence="1" id="KW-0223">Dioxygenase</keyword>
<dbReference type="InterPro" id="IPR008775">
    <property type="entry name" value="Phytyl_CoA_dOase-like"/>
</dbReference>
<sequence>MAGRGETAVAPLTDDELIAAKEQIYADGIVGFKGAFSRDWVRRLGEDVDIAFDEARARPGGAVGRGPQRYYVEIHPEQLRGFADLAGHPWITAVAEAVLGPEYEIVEVGFDVPGPGAEYQPWHRDFPMPVETRSERRLTSLAINVTTVDTTDEMGPFEIAPGTQWDDSDEFEHGMFPPKEHYDRYRDLAVRKYPQMGDISIRSALTIHRGTENRSQSSRPVLVLGLDAPGAGNAERHDLAVTTGYWDRLPQGIRDHLHCPIVDELTPINQKHTIEGLVMGEAEG</sequence>
<dbReference type="RefSeq" id="WP_344221194.1">
    <property type="nucleotide sequence ID" value="NZ_BAAAOS010000056.1"/>
</dbReference>
<keyword evidence="1" id="KW-0560">Oxidoreductase</keyword>
<proteinExistence type="predicted"/>
<organism evidence="1 2">
    <name type="scientific">Kribbella sancticallisti</name>
    <dbReference type="NCBI Taxonomy" id="460087"/>
    <lineage>
        <taxon>Bacteria</taxon>
        <taxon>Bacillati</taxon>
        <taxon>Actinomycetota</taxon>
        <taxon>Actinomycetes</taxon>
        <taxon>Propionibacteriales</taxon>
        <taxon>Kribbellaceae</taxon>
        <taxon>Kribbella</taxon>
    </lineage>
</organism>
<dbReference type="EMBL" id="BAAAOS010000056">
    <property type="protein sequence ID" value="GAA1607190.1"/>
    <property type="molecule type" value="Genomic_DNA"/>
</dbReference>
<dbReference type="PANTHER" id="PTHR37563">
    <property type="entry name" value="PHYTANOYL-COA DIOXYGENASE FAMILY PROTEIN (AFU_ORTHOLOGUE AFUA_2G03330)"/>
    <property type="match status" value="1"/>
</dbReference>
<dbReference type="SUPFAM" id="SSF51197">
    <property type="entry name" value="Clavaminate synthase-like"/>
    <property type="match status" value="1"/>
</dbReference>
<dbReference type="GO" id="GO:0051213">
    <property type="term" value="F:dioxygenase activity"/>
    <property type="evidence" value="ECO:0007669"/>
    <property type="project" value="UniProtKB-KW"/>
</dbReference>
<dbReference type="PANTHER" id="PTHR37563:SF2">
    <property type="entry name" value="PHYTANOYL-COA DIOXYGENASE FAMILY PROTEIN (AFU_ORTHOLOGUE AFUA_2G03330)"/>
    <property type="match status" value="1"/>
</dbReference>
<keyword evidence="2" id="KW-1185">Reference proteome</keyword>
<evidence type="ECO:0000313" key="2">
    <source>
        <dbReference type="Proteomes" id="UP001500393"/>
    </source>
</evidence>
<accession>A0ABN2EGU6</accession>
<dbReference type="Proteomes" id="UP001500393">
    <property type="component" value="Unassembled WGS sequence"/>
</dbReference>
<comment type="caution">
    <text evidence="1">The sequence shown here is derived from an EMBL/GenBank/DDBJ whole genome shotgun (WGS) entry which is preliminary data.</text>
</comment>